<organism evidence="3 4">
    <name type="scientific">Swaminathania salitolerans</name>
    <dbReference type="NCBI Taxonomy" id="182838"/>
    <lineage>
        <taxon>Bacteria</taxon>
        <taxon>Pseudomonadati</taxon>
        <taxon>Pseudomonadota</taxon>
        <taxon>Alphaproteobacteria</taxon>
        <taxon>Acetobacterales</taxon>
        <taxon>Acetobacteraceae</taxon>
        <taxon>Swaminathania</taxon>
    </lineage>
</organism>
<dbReference type="EMBL" id="BJVC01000002">
    <property type="protein sequence ID" value="GEL01837.1"/>
    <property type="molecule type" value="Genomic_DNA"/>
</dbReference>
<evidence type="ECO:0000313" key="3">
    <source>
        <dbReference type="EMBL" id="GEL01837.1"/>
    </source>
</evidence>
<dbReference type="AlphaFoldDB" id="A0A511BNB3"/>
<dbReference type="RefSeq" id="WP_147092833.1">
    <property type="nucleotide sequence ID" value="NZ_BJVC01000002.1"/>
</dbReference>
<gene>
    <name evidence="3" type="ORF">SSA02_10000</name>
</gene>
<protein>
    <submittedName>
        <fullName evidence="3">Uncharacterized protein</fullName>
    </submittedName>
</protein>
<evidence type="ECO:0000256" key="2">
    <source>
        <dbReference type="SAM" id="Phobius"/>
    </source>
</evidence>
<keyword evidence="4" id="KW-1185">Reference proteome</keyword>
<dbReference type="OrthoDB" id="7247572at2"/>
<feature type="compositionally biased region" description="Polar residues" evidence="1">
    <location>
        <begin position="1"/>
        <end position="32"/>
    </location>
</feature>
<keyword evidence="2" id="KW-0812">Transmembrane</keyword>
<dbReference type="Proteomes" id="UP000321405">
    <property type="component" value="Unassembled WGS sequence"/>
</dbReference>
<feature type="transmembrane region" description="Helical" evidence="2">
    <location>
        <begin position="278"/>
        <end position="296"/>
    </location>
</feature>
<keyword evidence="2" id="KW-1133">Transmembrane helix</keyword>
<reference evidence="3 4" key="1">
    <citation type="submission" date="2019-07" db="EMBL/GenBank/DDBJ databases">
        <title>Whole genome shotgun sequence of Swaminathania salitolerans NBRC 104436.</title>
        <authorList>
            <person name="Hosoyama A."/>
            <person name="Uohara A."/>
            <person name="Ohji S."/>
            <person name="Ichikawa N."/>
        </authorList>
    </citation>
    <scope>NUCLEOTIDE SEQUENCE [LARGE SCALE GENOMIC DNA]</scope>
    <source>
        <strain evidence="3 4">NBRC 104436</strain>
    </source>
</reference>
<comment type="caution">
    <text evidence="3">The sequence shown here is derived from an EMBL/GenBank/DDBJ whole genome shotgun (WGS) entry which is preliminary data.</text>
</comment>
<proteinExistence type="predicted"/>
<evidence type="ECO:0000313" key="4">
    <source>
        <dbReference type="Proteomes" id="UP000321405"/>
    </source>
</evidence>
<keyword evidence="2" id="KW-0472">Membrane</keyword>
<sequence>MNHPSSVPNAGNTRDASSAAHTPTDVQPSAANRGTIIRVPDAQPGLLVSDGKQHAFTLSGIWQGPAAPALNQKVSFTLTPEGRIASIHVLGRDVLANETLSAFGQTLRSNGGSLGAVMLPYLCQQRDRMTLPGMVMSGALLLGFYVLPEWTLDAGNTMLGMRLDYTLNQLLGVQTGGADITVTFGFWRLLGCVITLLPWVTPWLGSARARLLNTLPLLLLFAMPLVVHARLNHLAAEAAQSTGQLLGGFGGNAAMQHDLQAMVQKQATALIDATSWNSGYWIALAAACGLAGFTLMQRPRH</sequence>
<accession>A0A511BNB3</accession>
<name>A0A511BNB3_9PROT</name>
<feature type="transmembrane region" description="Helical" evidence="2">
    <location>
        <begin position="211"/>
        <end position="231"/>
    </location>
</feature>
<feature type="transmembrane region" description="Helical" evidence="2">
    <location>
        <begin position="185"/>
        <end position="204"/>
    </location>
</feature>
<evidence type="ECO:0000256" key="1">
    <source>
        <dbReference type="SAM" id="MobiDB-lite"/>
    </source>
</evidence>
<feature type="region of interest" description="Disordered" evidence="1">
    <location>
        <begin position="1"/>
        <end position="33"/>
    </location>
</feature>
<feature type="transmembrane region" description="Helical" evidence="2">
    <location>
        <begin position="129"/>
        <end position="147"/>
    </location>
</feature>